<keyword evidence="10" id="KW-0805">Transcription regulation</keyword>
<dbReference type="PROSITE" id="PS50868">
    <property type="entry name" value="POST_SET"/>
    <property type="match status" value="1"/>
</dbReference>
<dbReference type="GO" id="GO:0006355">
    <property type="term" value="P:regulation of DNA-templated transcription"/>
    <property type="evidence" value="ECO:0007669"/>
    <property type="project" value="InterPro"/>
</dbReference>
<comment type="caution">
    <text evidence="19">The sequence shown here is derived from an EMBL/GenBank/DDBJ whole genome shotgun (WGS) entry which is preliminary data.</text>
</comment>
<evidence type="ECO:0000256" key="11">
    <source>
        <dbReference type="ARBA" id="ARBA00023163"/>
    </source>
</evidence>
<feature type="domain" description="Post-SET" evidence="17">
    <location>
        <begin position="295"/>
        <end position="311"/>
    </location>
</feature>
<dbReference type="GO" id="GO:0032259">
    <property type="term" value="P:methylation"/>
    <property type="evidence" value="ECO:0007669"/>
    <property type="project" value="UniProtKB-KW"/>
</dbReference>
<dbReference type="Pfam" id="PF00856">
    <property type="entry name" value="SET"/>
    <property type="match status" value="1"/>
</dbReference>
<dbReference type="SMART" id="SM00570">
    <property type="entry name" value="AWS"/>
    <property type="match status" value="1"/>
</dbReference>
<evidence type="ECO:0000256" key="15">
    <source>
        <dbReference type="SAM" id="MobiDB-lite"/>
    </source>
</evidence>
<reference evidence="19 20" key="1">
    <citation type="journal article" date="2011" name="PLoS Pathog.">
        <title>Endophytic Life Strategies Decoded by Genome and Transcriptome Analyses of the Mutualistic Root Symbiont Piriformospora indica.</title>
        <authorList>
            <person name="Zuccaro A."/>
            <person name="Lahrmann U."/>
            <person name="Guldener U."/>
            <person name="Langen G."/>
            <person name="Pfiffi S."/>
            <person name="Biedenkopf D."/>
            <person name="Wong P."/>
            <person name="Samans B."/>
            <person name="Grimm C."/>
            <person name="Basiewicz M."/>
            <person name="Murat C."/>
            <person name="Martin F."/>
            <person name="Kogel K.H."/>
        </authorList>
    </citation>
    <scope>NUCLEOTIDE SEQUENCE [LARGE SCALE GENOMIC DNA]</scope>
    <source>
        <strain evidence="19 20">DSM 11827</strain>
    </source>
</reference>
<feature type="compositionally biased region" description="Low complexity" evidence="15">
    <location>
        <begin position="532"/>
        <end position="542"/>
    </location>
</feature>
<dbReference type="InterPro" id="IPR044437">
    <property type="entry name" value="SETD2/Set2_SET"/>
</dbReference>
<sequence>MELGNHVDVSRTNSEALSSRDSPMPTGERRPTPSRTPPAQTKPPTSSRRPPTSKKQQKLTVQLITDYPRAEEEALRTFHRLDTNWLQNRQMAKPKIQEDAMGCECYYKPGDPLDRACGPNSDCINRLTLVECVEEECRCGVFCQNQRFQKRQYANIHVVKTEKKGYGLRAASPIKRYLIFSSADASTPHMVSSDEFIYEYIGEIINERTLERRMDNYGDEGIEHFYFMMLQKGEFIDATKKGGFGRFANHSCNPNCYVARWVVDGGLRMGIFAKRDILKDEELTFNYNADRYGHAAQPCYCGEPNCVGFIGGKTQTDVAGMDWTTIEALGIEDEVDNLIMKGAKSKKGMKIGEDFMPVLKPMQEGDVPKVLNAISQTNTREILIKLLERIKMTEEITVLRQVLRLRGLTVISSTMDEYSDDDDVQLMILETVKPLPLINRTKIEDAKIEPRITNITNSANPRLKGLAQQVLDQWSTLEIVYRIPRRLKADVVEEDIAPKVYQVETDYDNERPTKRARLAGPTLSIKPLGIVSSSRWPSSSHNSGREEPLSSTATPPQTSITPSQPPKDSLSQIIQQAMENAKKAQADQEAQKAAVAEEEQRLKEVKLLRKQQRIRDKGNRQKRPKDDKPIGSTNNLREDSSTPASVSHVPEISNKEKQLLKLVGAAVVGYLSQWKSQFASPDDFKRHAKEITEKIAELEKKGRTYQSNARLESLSEEKRAKIKHYVKSYVGKLGLQSSLHSKDPRKPLNDRTAKPILADSSASAYGSNQGSLDSPMEAETHELLQGMDYRETEMEVDGP</sequence>
<evidence type="ECO:0000256" key="13">
    <source>
        <dbReference type="ARBA" id="ARBA00030091"/>
    </source>
</evidence>
<feature type="compositionally biased region" description="Basic and acidic residues" evidence="15">
    <location>
        <begin position="607"/>
        <end position="629"/>
    </location>
</feature>
<comment type="catalytic activity">
    <reaction evidence="14">
        <text>L-lysyl(36)-[histone H3] + 3 S-adenosyl-L-methionine = N(6),N(6),N(6)-trimethyl-L-lysyl(36)-[histone H3] + 3 S-adenosyl-L-homocysteine + 3 H(+)</text>
        <dbReference type="Rhea" id="RHEA:60324"/>
        <dbReference type="Rhea" id="RHEA-COMP:9785"/>
        <dbReference type="Rhea" id="RHEA-COMP:15536"/>
        <dbReference type="ChEBI" id="CHEBI:15378"/>
        <dbReference type="ChEBI" id="CHEBI:29969"/>
        <dbReference type="ChEBI" id="CHEBI:57856"/>
        <dbReference type="ChEBI" id="CHEBI:59789"/>
        <dbReference type="ChEBI" id="CHEBI:61961"/>
        <dbReference type="EC" id="2.1.1.359"/>
    </reaction>
</comment>
<evidence type="ECO:0000256" key="14">
    <source>
        <dbReference type="ARBA" id="ARBA00047545"/>
    </source>
</evidence>
<dbReference type="OMA" id="AQSQPCY"/>
<dbReference type="PANTHER" id="PTHR22884">
    <property type="entry name" value="SET DOMAIN PROTEINS"/>
    <property type="match status" value="1"/>
</dbReference>
<dbReference type="SUPFAM" id="SSF82199">
    <property type="entry name" value="SET domain"/>
    <property type="match status" value="1"/>
</dbReference>
<dbReference type="Proteomes" id="UP000007148">
    <property type="component" value="Unassembled WGS sequence"/>
</dbReference>
<gene>
    <name evidence="19" type="ORF">PIIN_00164</name>
</gene>
<feature type="compositionally biased region" description="Polar residues" evidence="15">
    <location>
        <begin position="631"/>
        <end position="645"/>
    </location>
</feature>
<dbReference type="EC" id="2.1.1.359" evidence="3"/>
<evidence type="ECO:0000313" key="19">
    <source>
        <dbReference type="EMBL" id="CCA66479.1"/>
    </source>
</evidence>
<dbReference type="EMBL" id="CAFZ01000002">
    <property type="protein sequence ID" value="CCA66479.1"/>
    <property type="molecule type" value="Genomic_DNA"/>
</dbReference>
<dbReference type="InterPro" id="IPR013257">
    <property type="entry name" value="SRI"/>
</dbReference>
<dbReference type="Gene3D" id="2.170.270.10">
    <property type="entry name" value="SET domain"/>
    <property type="match status" value="1"/>
</dbReference>
<feature type="compositionally biased region" description="Polar residues" evidence="15">
    <location>
        <begin position="760"/>
        <end position="772"/>
    </location>
</feature>
<evidence type="ECO:0000256" key="2">
    <source>
        <dbReference type="ARBA" id="ARBA00004286"/>
    </source>
</evidence>
<evidence type="ECO:0000256" key="1">
    <source>
        <dbReference type="ARBA" id="ARBA00004123"/>
    </source>
</evidence>
<keyword evidence="6" id="KW-0678">Repressor</keyword>
<evidence type="ECO:0000259" key="18">
    <source>
        <dbReference type="PROSITE" id="PS51215"/>
    </source>
</evidence>
<dbReference type="AlphaFoldDB" id="G4T5A8"/>
<evidence type="ECO:0000256" key="9">
    <source>
        <dbReference type="ARBA" id="ARBA00022691"/>
    </source>
</evidence>
<feature type="compositionally biased region" description="Polar residues" evidence="15">
    <location>
        <begin position="10"/>
        <end position="21"/>
    </location>
</feature>
<keyword evidence="8 19" id="KW-0808">Transferase</keyword>
<feature type="domain" description="AWS" evidence="18">
    <location>
        <begin position="98"/>
        <end position="152"/>
    </location>
</feature>
<keyword evidence="20" id="KW-1185">Reference proteome</keyword>
<evidence type="ECO:0000256" key="10">
    <source>
        <dbReference type="ARBA" id="ARBA00023015"/>
    </source>
</evidence>
<protein>
    <recommendedName>
        <fullName evidence="4">Histone-lysine N-methyltransferase, H3 lysine-36 specific</fullName>
        <ecNumber evidence="3">2.1.1.359</ecNumber>
    </recommendedName>
    <alternativeName>
        <fullName evidence="13">SET domain-containing protein 2</fullName>
    </alternativeName>
</protein>
<dbReference type="InterPro" id="IPR025788">
    <property type="entry name" value="Set2_fungi"/>
</dbReference>
<proteinExistence type="predicted"/>
<dbReference type="FunCoup" id="G4T5A8">
    <property type="interactions" value="70"/>
</dbReference>
<evidence type="ECO:0000256" key="7">
    <source>
        <dbReference type="ARBA" id="ARBA00022603"/>
    </source>
</evidence>
<accession>G4T5A8</accession>
<keyword evidence="7 19" id="KW-0489">Methyltransferase</keyword>
<evidence type="ECO:0000256" key="4">
    <source>
        <dbReference type="ARBA" id="ARBA00018028"/>
    </source>
</evidence>
<evidence type="ECO:0000256" key="6">
    <source>
        <dbReference type="ARBA" id="ARBA00022491"/>
    </source>
</evidence>
<dbReference type="GO" id="GO:0005694">
    <property type="term" value="C:chromosome"/>
    <property type="evidence" value="ECO:0007669"/>
    <property type="project" value="UniProtKB-SubCell"/>
</dbReference>
<keyword evidence="9" id="KW-0949">S-adenosyl-L-methionine</keyword>
<feature type="compositionally biased region" description="Basic and acidic residues" evidence="15">
    <location>
        <begin position="778"/>
        <end position="793"/>
    </location>
</feature>
<evidence type="ECO:0000256" key="3">
    <source>
        <dbReference type="ARBA" id="ARBA00012178"/>
    </source>
</evidence>
<dbReference type="Pfam" id="PF08236">
    <property type="entry name" value="SRI"/>
    <property type="match status" value="1"/>
</dbReference>
<dbReference type="PROSITE" id="PS50280">
    <property type="entry name" value="SET"/>
    <property type="match status" value="1"/>
</dbReference>
<dbReference type="SMART" id="SM00317">
    <property type="entry name" value="SET"/>
    <property type="match status" value="1"/>
</dbReference>
<evidence type="ECO:0000259" key="16">
    <source>
        <dbReference type="PROSITE" id="PS50280"/>
    </source>
</evidence>
<dbReference type="eggNOG" id="KOG4442">
    <property type="taxonomic scope" value="Eukaryota"/>
</dbReference>
<dbReference type="PROSITE" id="PS51568">
    <property type="entry name" value="SAM_MT43_SET2_1"/>
    <property type="match status" value="1"/>
</dbReference>
<keyword evidence="5" id="KW-0158">Chromosome</keyword>
<dbReference type="InterPro" id="IPR050777">
    <property type="entry name" value="SET2_Histone-Lys_MeTrsfase"/>
</dbReference>
<feature type="region of interest" description="Disordered" evidence="15">
    <location>
        <begin position="737"/>
        <end position="799"/>
    </location>
</feature>
<dbReference type="PROSITE" id="PS51215">
    <property type="entry name" value="AWS"/>
    <property type="match status" value="1"/>
</dbReference>
<dbReference type="OrthoDB" id="422362at2759"/>
<organism evidence="19 20">
    <name type="scientific">Serendipita indica (strain DSM 11827)</name>
    <name type="common">Root endophyte fungus</name>
    <name type="synonym">Piriformospora indica</name>
    <dbReference type="NCBI Taxonomy" id="1109443"/>
    <lineage>
        <taxon>Eukaryota</taxon>
        <taxon>Fungi</taxon>
        <taxon>Dikarya</taxon>
        <taxon>Basidiomycota</taxon>
        <taxon>Agaricomycotina</taxon>
        <taxon>Agaricomycetes</taxon>
        <taxon>Sebacinales</taxon>
        <taxon>Serendipitaceae</taxon>
        <taxon>Serendipita</taxon>
    </lineage>
</organism>
<keyword evidence="12" id="KW-0539">Nucleus</keyword>
<evidence type="ECO:0000256" key="12">
    <source>
        <dbReference type="ARBA" id="ARBA00023242"/>
    </source>
</evidence>
<feature type="domain" description="SET" evidence="16">
    <location>
        <begin position="154"/>
        <end position="288"/>
    </location>
</feature>
<comment type="subcellular location">
    <subcellularLocation>
        <location evidence="2">Chromosome</location>
    </subcellularLocation>
    <subcellularLocation>
        <location evidence="1">Nucleus</location>
    </subcellularLocation>
</comment>
<dbReference type="CDD" id="cd19172">
    <property type="entry name" value="SET_SETD2"/>
    <property type="match status" value="1"/>
</dbReference>
<dbReference type="GO" id="GO:0005634">
    <property type="term" value="C:nucleus"/>
    <property type="evidence" value="ECO:0007669"/>
    <property type="project" value="UniProtKB-SubCell"/>
</dbReference>
<dbReference type="InParanoid" id="G4T5A8"/>
<dbReference type="InterPro" id="IPR038190">
    <property type="entry name" value="SRI_sf"/>
</dbReference>
<evidence type="ECO:0000259" key="17">
    <source>
        <dbReference type="PROSITE" id="PS50868"/>
    </source>
</evidence>
<dbReference type="InterPro" id="IPR003616">
    <property type="entry name" value="Post-SET_dom"/>
</dbReference>
<feature type="compositionally biased region" description="Low complexity" evidence="15">
    <location>
        <begin position="550"/>
        <end position="562"/>
    </location>
</feature>
<feature type="region of interest" description="Disordered" evidence="15">
    <location>
        <begin position="1"/>
        <end position="60"/>
    </location>
</feature>
<dbReference type="Gene3D" id="1.10.1740.100">
    <property type="entry name" value="Set2, Rpb1 interacting domain"/>
    <property type="match status" value="1"/>
</dbReference>
<dbReference type="InterPro" id="IPR046341">
    <property type="entry name" value="SET_dom_sf"/>
</dbReference>
<dbReference type="Pfam" id="PF17907">
    <property type="entry name" value="AWS"/>
    <property type="match status" value="1"/>
</dbReference>
<evidence type="ECO:0000313" key="20">
    <source>
        <dbReference type="Proteomes" id="UP000007148"/>
    </source>
</evidence>
<feature type="compositionally biased region" description="Basic and acidic residues" evidence="15">
    <location>
        <begin position="740"/>
        <end position="753"/>
    </location>
</feature>
<dbReference type="InterPro" id="IPR006560">
    <property type="entry name" value="AWS_dom"/>
</dbReference>
<evidence type="ECO:0000256" key="5">
    <source>
        <dbReference type="ARBA" id="ARBA00022454"/>
    </source>
</evidence>
<name>G4T5A8_SERID</name>
<dbReference type="HOGENOM" id="CLU_008492_1_1_1"/>
<dbReference type="GO" id="GO:0140955">
    <property type="term" value="F:histone H3K36 trimethyltransferase activity"/>
    <property type="evidence" value="ECO:0007669"/>
    <property type="project" value="UniProtKB-EC"/>
</dbReference>
<keyword evidence="11" id="KW-0804">Transcription</keyword>
<dbReference type="STRING" id="1109443.G4T5A8"/>
<feature type="region of interest" description="Disordered" evidence="15">
    <location>
        <begin position="529"/>
        <end position="570"/>
    </location>
</feature>
<evidence type="ECO:0000256" key="8">
    <source>
        <dbReference type="ARBA" id="ARBA00022679"/>
    </source>
</evidence>
<dbReference type="InterPro" id="IPR001214">
    <property type="entry name" value="SET_dom"/>
</dbReference>
<feature type="region of interest" description="Disordered" evidence="15">
    <location>
        <begin position="607"/>
        <end position="650"/>
    </location>
</feature>
<dbReference type="SMART" id="SM00508">
    <property type="entry name" value="PostSET"/>
    <property type="match status" value="1"/>
</dbReference>